<gene>
    <name evidence="2" type="ORF">MAPG_00762</name>
</gene>
<feature type="compositionally biased region" description="Low complexity" evidence="1">
    <location>
        <begin position="48"/>
        <end position="58"/>
    </location>
</feature>
<reference evidence="3" key="5">
    <citation type="submission" date="2015-06" db="UniProtKB">
        <authorList>
            <consortium name="EnsemblFungi"/>
        </authorList>
    </citation>
    <scope>IDENTIFICATION</scope>
    <source>
        <strain evidence="3">ATCC 64411</strain>
    </source>
</reference>
<name>A0A0C4DLW4_MAGP6</name>
<reference evidence="2" key="1">
    <citation type="submission" date="2010-05" db="EMBL/GenBank/DDBJ databases">
        <title>The Genome Sequence of Magnaporthe poae strain ATCC 64411.</title>
        <authorList>
            <consortium name="The Broad Institute Genome Sequencing Platform"/>
            <consortium name="Broad Institute Genome Sequencing Center for Infectious Disease"/>
            <person name="Ma L.-J."/>
            <person name="Dead R."/>
            <person name="Young S."/>
            <person name="Zeng Q."/>
            <person name="Koehrsen M."/>
            <person name="Alvarado L."/>
            <person name="Berlin A."/>
            <person name="Chapman S.B."/>
            <person name="Chen Z."/>
            <person name="Freedman E."/>
            <person name="Gellesch M."/>
            <person name="Goldberg J."/>
            <person name="Griggs A."/>
            <person name="Gujja S."/>
            <person name="Heilman E.R."/>
            <person name="Heiman D."/>
            <person name="Hepburn T."/>
            <person name="Howarth C."/>
            <person name="Jen D."/>
            <person name="Larson L."/>
            <person name="Mehta T."/>
            <person name="Neiman D."/>
            <person name="Pearson M."/>
            <person name="Roberts A."/>
            <person name="Saif S."/>
            <person name="Shea T."/>
            <person name="Shenoy N."/>
            <person name="Sisk P."/>
            <person name="Stolte C."/>
            <person name="Sykes S."/>
            <person name="Walk T."/>
            <person name="White J."/>
            <person name="Yandava C."/>
            <person name="Haas B."/>
            <person name="Nusbaum C."/>
            <person name="Birren B."/>
        </authorList>
    </citation>
    <scope>NUCLEOTIDE SEQUENCE</scope>
    <source>
        <strain evidence="2">ATCC 64411</strain>
    </source>
</reference>
<dbReference type="AlphaFoldDB" id="A0A0C4DLW4"/>
<evidence type="ECO:0000256" key="1">
    <source>
        <dbReference type="SAM" id="MobiDB-lite"/>
    </source>
</evidence>
<evidence type="ECO:0000313" key="4">
    <source>
        <dbReference type="Proteomes" id="UP000011715"/>
    </source>
</evidence>
<accession>A0A0C4DLW4</accession>
<feature type="compositionally biased region" description="Low complexity" evidence="1">
    <location>
        <begin position="245"/>
        <end position="260"/>
    </location>
</feature>
<dbReference type="eggNOG" id="ENOG502S0PN">
    <property type="taxonomic scope" value="Eukaryota"/>
</dbReference>
<sequence length="275" mass="30109">MSSTVTIPRFLLPQRGQIWRRVQARPAGASSGGMTVAPPIPARVRFASSKPPAAKASPAPAPKKPLVLEKPARFNPPSHGARLPNKQHTPKHYGGSLSPEALKAQSVKEYPGMMAPRGTWTHWFLHSKSIHLFITLGTLSGLAMYTFVQNFKMTSPYVDMIPPWSDFFSHPFSSLHTLKEVMRLTTEHKSAIAAEKRDKRLDDAVKRQRFRKAHGIEAAGEGTMVGWLKGNSSVIDPEEEREKAAATAAAAAADANADDTPPAEEGKRKKFLGIF</sequence>
<dbReference type="EMBL" id="ADBL01000176">
    <property type="status" value="NOT_ANNOTATED_CDS"/>
    <property type="molecule type" value="Genomic_DNA"/>
</dbReference>
<dbReference type="EMBL" id="GL876966">
    <property type="protein sequence ID" value="KLU81677.1"/>
    <property type="molecule type" value="Genomic_DNA"/>
</dbReference>
<reference evidence="2" key="3">
    <citation type="submission" date="2011-03" db="EMBL/GenBank/DDBJ databases">
        <title>Annotation of Magnaporthe poae ATCC 64411.</title>
        <authorList>
            <person name="Ma L.-J."/>
            <person name="Dead R."/>
            <person name="Young S.K."/>
            <person name="Zeng Q."/>
            <person name="Gargeya S."/>
            <person name="Fitzgerald M."/>
            <person name="Haas B."/>
            <person name="Abouelleil A."/>
            <person name="Alvarado L."/>
            <person name="Arachchi H.M."/>
            <person name="Berlin A."/>
            <person name="Brown A."/>
            <person name="Chapman S.B."/>
            <person name="Chen Z."/>
            <person name="Dunbar C."/>
            <person name="Freedman E."/>
            <person name="Gearin G."/>
            <person name="Gellesch M."/>
            <person name="Goldberg J."/>
            <person name="Griggs A."/>
            <person name="Gujja S."/>
            <person name="Heiman D."/>
            <person name="Howarth C."/>
            <person name="Larson L."/>
            <person name="Lui A."/>
            <person name="MacDonald P.J.P."/>
            <person name="Mehta T."/>
            <person name="Montmayeur A."/>
            <person name="Murphy C."/>
            <person name="Neiman D."/>
            <person name="Pearson M."/>
            <person name="Priest M."/>
            <person name="Roberts A."/>
            <person name="Saif S."/>
            <person name="Shea T."/>
            <person name="Shenoy N."/>
            <person name="Sisk P."/>
            <person name="Stolte C."/>
            <person name="Sykes S."/>
            <person name="Yandava C."/>
            <person name="Wortman J."/>
            <person name="Nusbaum C."/>
            <person name="Birren B."/>
        </authorList>
    </citation>
    <scope>NUCLEOTIDE SEQUENCE</scope>
    <source>
        <strain evidence="2">ATCC 64411</strain>
    </source>
</reference>
<evidence type="ECO:0000313" key="3">
    <source>
        <dbReference type="EnsemblFungi" id="MAPG_00762T0"/>
    </source>
</evidence>
<dbReference type="OrthoDB" id="5397827at2759"/>
<evidence type="ECO:0000313" key="2">
    <source>
        <dbReference type="EMBL" id="KLU81677.1"/>
    </source>
</evidence>
<dbReference type="Proteomes" id="UP000011715">
    <property type="component" value="Unassembled WGS sequence"/>
</dbReference>
<proteinExistence type="predicted"/>
<protein>
    <submittedName>
        <fullName evidence="2 3">Uncharacterized protein</fullName>
    </submittedName>
</protein>
<dbReference type="OMA" id="WIHIWIA"/>
<dbReference type="STRING" id="644358.A0A0C4DLW4"/>
<reference evidence="3" key="4">
    <citation type="journal article" date="2015" name="G3 (Bethesda)">
        <title>Genome sequences of three phytopathogenic species of the Magnaporthaceae family of fungi.</title>
        <authorList>
            <person name="Okagaki L.H."/>
            <person name="Nunes C.C."/>
            <person name="Sailsbery J."/>
            <person name="Clay B."/>
            <person name="Brown D."/>
            <person name="John T."/>
            <person name="Oh Y."/>
            <person name="Young N."/>
            <person name="Fitzgerald M."/>
            <person name="Haas B.J."/>
            <person name="Zeng Q."/>
            <person name="Young S."/>
            <person name="Adiconis X."/>
            <person name="Fan L."/>
            <person name="Levin J.Z."/>
            <person name="Mitchell T.K."/>
            <person name="Okubara P.A."/>
            <person name="Farman M.L."/>
            <person name="Kohn L.M."/>
            <person name="Birren B."/>
            <person name="Ma L.-J."/>
            <person name="Dean R.A."/>
        </authorList>
    </citation>
    <scope>NUCLEOTIDE SEQUENCE</scope>
    <source>
        <strain evidence="3">ATCC 64411 / 73-15</strain>
    </source>
</reference>
<organism evidence="3 4">
    <name type="scientific">Magnaporthiopsis poae (strain ATCC 64411 / 73-15)</name>
    <name type="common">Kentucky bluegrass fungus</name>
    <name type="synonym">Magnaporthe poae</name>
    <dbReference type="NCBI Taxonomy" id="644358"/>
    <lineage>
        <taxon>Eukaryota</taxon>
        <taxon>Fungi</taxon>
        <taxon>Dikarya</taxon>
        <taxon>Ascomycota</taxon>
        <taxon>Pezizomycotina</taxon>
        <taxon>Sordariomycetes</taxon>
        <taxon>Sordariomycetidae</taxon>
        <taxon>Magnaporthales</taxon>
        <taxon>Magnaporthaceae</taxon>
        <taxon>Magnaporthiopsis</taxon>
    </lineage>
</organism>
<dbReference type="EnsemblFungi" id="MAPG_00762T0">
    <property type="protein sequence ID" value="MAPG_00762T0"/>
    <property type="gene ID" value="MAPG_00762"/>
</dbReference>
<reference evidence="4" key="2">
    <citation type="submission" date="2010-05" db="EMBL/GenBank/DDBJ databases">
        <title>The genome sequence of Magnaporthe poae strain ATCC 64411.</title>
        <authorList>
            <person name="Ma L.-J."/>
            <person name="Dead R."/>
            <person name="Young S."/>
            <person name="Zeng Q."/>
            <person name="Koehrsen M."/>
            <person name="Alvarado L."/>
            <person name="Berlin A."/>
            <person name="Chapman S.B."/>
            <person name="Chen Z."/>
            <person name="Freedman E."/>
            <person name="Gellesch M."/>
            <person name="Goldberg J."/>
            <person name="Griggs A."/>
            <person name="Gujja S."/>
            <person name="Heilman E.R."/>
            <person name="Heiman D."/>
            <person name="Hepburn T."/>
            <person name="Howarth C."/>
            <person name="Jen D."/>
            <person name="Larson L."/>
            <person name="Mehta T."/>
            <person name="Neiman D."/>
            <person name="Pearson M."/>
            <person name="Roberts A."/>
            <person name="Saif S."/>
            <person name="Shea T."/>
            <person name="Shenoy N."/>
            <person name="Sisk P."/>
            <person name="Stolte C."/>
            <person name="Sykes S."/>
            <person name="Walk T."/>
            <person name="White J."/>
            <person name="Yandava C."/>
            <person name="Haas B."/>
            <person name="Nusbaum C."/>
            <person name="Birren B."/>
        </authorList>
    </citation>
    <scope>NUCLEOTIDE SEQUENCE [LARGE SCALE GENOMIC DNA]</scope>
    <source>
        <strain evidence="4">ATCC 64411 / 73-15</strain>
    </source>
</reference>
<keyword evidence="4" id="KW-1185">Reference proteome</keyword>
<feature type="region of interest" description="Disordered" evidence="1">
    <location>
        <begin position="237"/>
        <end position="275"/>
    </location>
</feature>
<feature type="region of interest" description="Disordered" evidence="1">
    <location>
        <begin position="48"/>
        <end position="98"/>
    </location>
</feature>
<dbReference type="VEuPathDB" id="FungiDB:MAPG_00762"/>